<dbReference type="EMBL" id="PDUU01000004">
    <property type="protein sequence ID" value="PHN97733.1"/>
    <property type="molecule type" value="Genomic_DNA"/>
</dbReference>
<evidence type="ECO:0000313" key="3">
    <source>
        <dbReference type="Proteomes" id="UP000222163"/>
    </source>
</evidence>
<evidence type="ECO:0000313" key="4">
    <source>
        <dbReference type="Proteomes" id="UP001242342"/>
    </source>
</evidence>
<keyword evidence="4" id="KW-1185">Reference proteome</keyword>
<dbReference type="Proteomes" id="UP001242342">
    <property type="component" value="Unassembled WGS sequence"/>
</dbReference>
<sequence>MLVNELEVVTYGLDDIVIENSKSNELEVILLDENPHTHNILFKKEGEVLTIAFELNIPTLKNEVFRKYITRRLERARAVIKVPKNKHINIHGKTIGVNSKSYAGDIDVYIERGNIKLNTIERNVNARLFQGNVFAKITSKSTLDLKTNNGTIFINGEKKESPFSQENLSTSKKLTINSIHANINIELE</sequence>
<dbReference type="AlphaFoldDB" id="A0A2G1BUM0"/>
<reference evidence="1 4" key="3">
    <citation type="submission" date="2023-07" db="EMBL/GenBank/DDBJ databases">
        <title>Genome content predicts the carbon catabolic preferences of heterotrophic bacteria.</title>
        <authorList>
            <person name="Gralka M."/>
        </authorList>
    </citation>
    <scope>NUCLEOTIDE SEQUENCE [LARGE SCALE GENOMIC DNA]</scope>
    <source>
        <strain evidence="1 4">4G03</strain>
    </source>
</reference>
<reference evidence="2" key="2">
    <citation type="submission" date="2017-10" db="EMBL/GenBank/DDBJ databases">
        <authorList>
            <person name="Enke T.N."/>
            <person name="Cordero O.X."/>
        </authorList>
    </citation>
    <scope>NUCLEOTIDE SEQUENCE</scope>
    <source>
        <strain evidence="2">4G03</strain>
    </source>
</reference>
<dbReference type="Proteomes" id="UP000222163">
    <property type="component" value="Unassembled WGS sequence"/>
</dbReference>
<gene>
    <name evidence="2" type="ORF">CSC81_04790</name>
    <name evidence="1" type="ORF">Q8W23_14745</name>
</gene>
<dbReference type="EMBL" id="JAUYVU010000014">
    <property type="protein sequence ID" value="MDP2542734.1"/>
    <property type="molecule type" value="Genomic_DNA"/>
</dbReference>
<organism evidence="2 3">
    <name type="scientific">Tenacibaculum discolor</name>
    <dbReference type="NCBI Taxonomy" id="361581"/>
    <lineage>
        <taxon>Bacteria</taxon>
        <taxon>Pseudomonadati</taxon>
        <taxon>Bacteroidota</taxon>
        <taxon>Flavobacteriia</taxon>
        <taxon>Flavobacteriales</taxon>
        <taxon>Flavobacteriaceae</taxon>
        <taxon>Tenacibaculum</taxon>
    </lineage>
</organism>
<reference evidence="2 3" key="1">
    <citation type="journal article" date="2016" name="Nat. Commun.">
        <title>Microbial interactions lead to rapid micro-scale successions on model marine particles.</title>
        <authorList>
            <person name="Datta M.S."/>
            <person name="Sliwerska E."/>
            <person name="Gore J."/>
            <person name="Polz M.F."/>
            <person name="Cordero O.X."/>
        </authorList>
    </citation>
    <scope>NUCLEOTIDE SEQUENCE [LARGE SCALE GENOMIC DNA]</scope>
    <source>
        <strain evidence="2 3">4G03</strain>
    </source>
</reference>
<evidence type="ECO:0000313" key="2">
    <source>
        <dbReference type="EMBL" id="PHN97733.1"/>
    </source>
</evidence>
<evidence type="ECO:0000313" key="1">
    <source>
        <dbReference type="EMBL" id="MDP2542734.1"/>
    </source>
</evidence>
<name>A0A2G1BUM0_9FLAO</name>
<protein>
    <submittedName>
        <fullName evidence="1">DUF4097 family beta strand repeat-containing protein</fullName>
    </submittedName>
</protein>
<accession>A0A2G1BUM0</accession>
<proteinExistence type="predicted"/>
<comment type="caution">
    <text evidence="2">The sequence shown here is derived from an EMBL/GenBank/DDBJ whole genome shotgun (WGS) entry which is preliminary data.</text>
</comment>
<dbReference type="RefSeq" id="WP_099214646.1">
    <property type="nucleotide sequence ID" value="NZ_JAUYVU010000014.1"/>
</dbReference>